<sequence length="808" mass="91602">MKSQMVAEILGYAHEVISPDETLLITGGYESRDHGREFVTHKFLRPLSYFLLRTLWIVSHEMATIHITCLDVDDYSHEDVLELDIRETETIGNLREIIKSSKLSFDNAKSFEVLKVNSSYNEINEKLAFLEDNSSVNIKKVLGGEELNATDKISEVFETEKNCIVLIEPRTLALLSNDVLMKEISFLGEIVISSNRLQIRCIKDDQEHIVGSFSKFIKLAITPSVIGSNNWKNLWIELRGSEEKLNWINFRRRMLFDQYNRNFEVGSYEDLTARISILNIKSDTLHDSVVSPCRTKDTNKVNTKGNTLITHPVGMENDETDVAYNDIRFGRSNISIDNHNVKDITSDFFSVNGEISYGIPENTHDIIDQIYNLLVEKKSGIDDILESQPVYFIGPSFHEFNNFPSITCWVTEPLCLPVLEQLEKLFDGKFRVVSQMMETTDGGSSNNTTSGGSSGDSANNKETPENKDFEGKDDKDDEEKNGDSHSGGDDNHEKYESNTRSRNSSTINISSISFADYVTNQQVFTINVKFYAKIIRDEESGGKLLIVHTDVTECRTSELLSRNCVQLSQLGYGYSLETVKIGISPITNAIGNREELCVRKDYNPKEKYISVDTSTGVENLGGLEVGTAVKLGFQGKNSNITKVTSDEMQLRTWGGHISGDHWGYEKKSNNAILSFEPGLHSCEWYLMEKMHGFCVKITQVLCFKFNDKGWAYLLKPKLVKCPMISHTLEIKFNDLEGFNEKFARLKYFHKGAEELIFDVEKNKMPNPTTQLILSLILSAISLMRIKGTNFCTISYPPRRSLRSRVDLC</sequence>
<feature type="compositionally biased region" description="Low complexity" evidence="1">
    <location>
        <begin position="439"/>
        <end position="457"/>
    </location>
</feature>
<reference evidence="2" key="1">
    <citation type="submission" date="2013-07" db="EMBL/GenBank/DDBJ databases">
        <title>The genome of an arbuscular mycorrhizal fungus provides insights into the evolution of the oldest plant symbiosis.</title>
        <authorList>
            <consortium name="DOE Joint Genome Institute"/>
            <person name="Tisserant E."/>
            <person name="Malbreil M."/>
            <person name="Kuo A."/>
            <person name="Kohler A."/>
            <person name="Symeonidi A."/>
            <person name="Balestrini R."/>
            <person name="Charron P."/>
            <person name="Duensing N."/>
            <person name="Frei-dit-Frey N."/>
            <person name="Gianinazzi-Pearson V."/>
            <person name="Gilbert B."/>
            <person name="Handa Y."/>
            <person name="Hijri M."/>
            <person name="Kaul R."/>
            <person name="Kawaguchi M."/>
            <person name="Krajinski F."/>
            <person name="Lammers P."/>
            <person name="Lapierre D."/>
            <person name="Masclaux F.G."/>
            <person name="Murat C."/>
            <person name="Morin E."/>
            <person name="Ndikumana S."/>
            <person name="Pagni M."/>
            <person name="Petitpierre D."/>
            <person name="Requena N."/>
            <person name="Rosikiewicz P."/>
            <person name="Riley R."/>
            <person name="Saito K."/>
            <person name="San Clemente H."/>
            <person name="Shapiro H."/>
            <person name="van Tuinen D."/>
            <person name="Becard G."/>
            <person name="Bonfante P."/>
            <person name="Paszkowski U."/>
            <person name="Shachar-Hill Y."/>
            <person name="Young J.P."/>
            <person name="Sanders I.R."/>
            <person name="Henrissat B."/>
            <person name="Rensing S.A."/>
            <person name="Grigoriev I.V."/>
            <person name="Corradi N."/>
            <person name="Roux C."/>
            <person name="Martin F."/>
        </authorList>
    </citation>
    <scope>NUCLEOTIDE SEQUENCE</scope>
    <source>
        <strain evidence="2">DAOM 197198</strain>
    </source>
</reference>
<proteinExistence type="predicted"/>
<feature type="region of interest" description="Disordered" evidence="1">
    <location>
        <begin position="438"/>
        <end position="502"/>
    </location>
</feature>
<accession>U9TFB7</accession>
<evidence type="ECO:0000313" key="2">
    <source>
        <dbReference type="EMBL" id="ESA04993.1"/>
    </source>
</evidence>
<feature type="compositionally biased region" description="Basic and acidic residues" evidence="1">
    <location>
        <begin position="462"/>
        <end position="474"/>
    </location>
</feature>
<dbReference type="VEuPathDB" id="FungiDB:RhiirFUN_025389"/>
<organism evidence="2">
    <name type="scientific">Rhizophagus irregularis (strain DAOM 181602 / DAOM 197198 / MUCL 43194)</name>
    <name type="common">Arbuscular mycorrhizal fungus</name>
    <name type="synonym">Glomus intraradices</name>
    <dbReference type="NCBI Taxonomy" id="747089"/>
    <lineage>
        <taxon>Eukaryota</taxon>
        <taxon>Fungi</taxon>
        <taxon>Fungi incertae sedis</taxon>
        <taxon>Mucoromycota</taxon>
        <taxon>Glomeromycotina</taxon>
        <taxon>Glomeromycetes</taxon>
        <taxon>Glomerales</taxon>
        <taxon>Glomeraceae</taxon>
        <taxon>Rhizophagus</taxon>
    </lineage>
</organism>
<dbReference type="EMBL" id="KI293649">
    <property type="protein sequence ID" value="ESA04993.1"/>
    <property type="molecule type" value="Genomic_DNA"/>
</dbReference>
<protein>
    <submittedName>
        <fullName evidence="2">Uncharacterized protein</fullName>
    </submittedName>
</protein>
<evidence type="ECO:0000256" key="1">
    <source>
        <dbReference type="SAM" id="MobiDB-lite"/>
    </source>
</evidence>
<name>U9TFB7_RHIID</name>
<dbReference type="HOGENOM" id="CLU_387856_0_0_1"/>
<dbReference type="AlphaFoldDB" id="U9TFB7"/>
<feature type="compositionally biased region" description="Basic and acidic residues" evidence="1">
    <location>
        <begin position="481"/>
        <end position="499"/>
    </location>
</feature>
<gene>
    <name evidence="2" type="ORF">GLOINDRAFT_85139</name>
</gene>